<dbReference type="PROSITE" id="PS01124">
    <property type="entry name" value="HTH_ARAC_FAMILY_2"/>
    <property type="match status" value="1"/>
</dbReference>
<dbReference type="RefSeq" id="WP_377558710.1">
    <property type="nucleotide sequence ID" value="NZ_JBHUJD010000002.1"/>
</dbReference>
<feature type="domain" description="HTH araC/xylS-type" evidence="4">
    <location>
        <begin position="25"/>
        <end position="123"/>
    </location>
</feature>
<reference evidence="6" key="1">
    <citation type="journal article" date="2019" name="Int. J. Syst. Evol. Microbiol.">
        <title>The Global Catalogue of Microorganisms (GCM) 10K type strain sequencing project: providing services to taxonomists for standard genome sequencing and annotation.</title>
        <authorList>
            <consortium name="The Broad Institute Genomics Platform"/>
            <consortium name="The Broad Institute Genome Sequencing Center for Infectious Disease"/>
            <person name="Wu L."/>
            <person name="Ma J."/>
        </authorList>
    </citation>
    <scope>NUCLEOTIDE SEQUENCE [LARGE SCALE GENOMIC DNA]</scope>
    <source>
        <strain evidence="6">KCTC 12848</strain>
    </source>
</reference>
<dbReference type="InterPro" id="IPR053142">
    <property type="entry name" value="PchR_regulatory_protein"/>
</dbReference>
<dbReference type="EMBL" id="JBHUJD010000002">
    <property type="protein sequence ID" value="MFD2309181.1"/>
    <property type="molecule type" value="Genomic_DNA"/>
</dbReference>
<gene>
    <name evidence="5" type="ORF">ACFSKX_02020</name>
</gene>
<protein>
    <submittedName>
        <fullName evidence="5">Helix-turn-helix transcriptional regulator</fullName>
    </submittedName>
</protein>
<accession>A0ABW5E6E2</accession>
<sequence>MPRKHDPGCGDGDSLFDRLDRTRLQRARTFIEAQAGAPLSVDIIAREAGISASGLQRLFRRTEGVSVFGYLRRVRLERALAALQGDGVTVQRAGEMAGYRNPANFATAFKRQFGVTPREAREICLSAGDALPV</sequence>
<evidence type="ECO:0000313" key="5">
    <source>
        <dbReference type="EMBL" id="MFD2309181.1"/>
    </source>
</evidence>
<dbReference type="PANTHER" id="PTHR47893">
    <property type="entry name" value="REGULATORY PROTEIN PCHR"/>
    <property type="match status" value="1"/>
</dbReference>
<dbReference type="InterPro" id="IPR009057">
    <property type="entry name" value="Homeodomain-like_sf"/>
</dbReference>
<evidence type="ECO:0000256" key="3">
    <source>
        <dbReference type="ARBA" id="ARBA00023163"/>
    </source>
</evidence>
<dbReference type="PROSITE" id="PS00041">
    <property type="entry name" value="HTH_ARAC_FAMILY_1"/>
    <property type="match status" value="1"/>
</dbReference>
<comment type="caution">
    <text evidence="5">The sequence shown here is derived from an EMBL/GenBank/DDBJ whole genome shotgun (WGS) entry which is preliminary data.</text>
</comment>
<dbReference type="SUPFAM" id="SSF46689">
    <property type="entry name" value="Homeodomain-like"/>
    <property type="match status" value="2"/>
</dbReference>
<organism evidence="5 6">
    <name type="scientific">Microbulbifer halophilus</name>
    <dbReference type="NCBI Taxonomy" id="453963"/>
    <lineage>
        <taxon>Bacteria</taxon>
        <taxon>Pseudomonadati</taxon>
        <taxon>Pseudomonadota</taxon>
        <taxon>Gammaproteobacteria</taxon>
        <taxon>Cellvibrionales</taxon>
        <taxon>Microbulbiferaceae</taxon>
        <taxon>Microbulbifer</taxon>
    </lineage>
</organism>
<keyword evidence="6" id="KW-1185">Reference proteome</keyword>
<dbReference type="SMART" id="SM00342">
    <property type="entry name" value="HTH_ARAC"/>
    <property type="match status" value="1"/>
</dbReference>
<evidence type="ECO:0000256" key="1">
    <source>
        <dbReference type="ARBA" id="ARBA00023015"/>
    </source>
</evidence>
<keyword evidence="3" id="KW-0804">Transcription</keyword>
<dbReference type="Proteomes" id="UP001597425">
    <property type="component" value="Unassembled WGS sequence"/>
</dbReference>
<keyword evidence="2" id="KW-0238">DNA-binding</keyword>
<dbReference type="Pfam" id="PF12833">
    <property type="entry name" value="HTH_18"/>
    <property type="match status" value="1"/>
</dbReference>
<dbReference type="Gene3D" id="1.10.10.60">
    <property type="entry name" value="Homeodomain-like"/>
    <property type="match status" value="1"/>
</dbReference>
<keyword evidence="1" id="KW-0805">Transcription regulation</keyword>
<evidence type="ECO:0000256" key="2">
    <source>
        <dbReference type="ARBA" id="ARBA00023125"/>
    </source>
</evidence>
<dbReference type="InterPro" id="IPR018062">
    <property type="entry name" value="HTH_AraC-typ_CS"/>
</dbReference>
<name>A0ABW5E6E2_9GAMM</name>
<evidence type="ECO:0000259" key="4">
    <source>
        <dbReference type="PROSITE" id="PS01124"/>
    </source>
</evidence>
<dbReference type="PANTHER" id="PTHR47893:SF1">
    <property type="entry name" value="REGULATORY PROTEIN PCHR"/>
    <property type="match status" value="1"/>
</dbReference>
<proteinExistence type="predicted"/>
<dbReference type="InterPro" id="IPR018060">
    <property type="entry name" value="HTH_AraC"/>
</dbReference>
<evidence type="ECO:0000313" key="6">
    <source>
        <dbReference type="Proteomes" id="UP001597425"/>
    </source>
</evidence>